<evidence type="ECO:0000256" key="1">
    <source>
        <dbReference type="ARBA" id="ARBA00022679"/>
    </source>
</evidence>
<accession>A0ABW0ZW99</accession>
<gene>
    <name evidence="4" type="ORF">ACFPZN_06365</name>
</gene>
<organism evidence="4 5">
    <name type="scientific">Actinomadura rugatobispora</name>
    <dbReference type="NCBI Taxonomy" id="1994"/>
    <lineage>
        <taxon>Bacteria</taxon>
        <taxon>Bacillati</taxon>
        <taxon>Actinomycetota</taxon>
        <taxon>Actinomycetes</taxon>
        <taxon>Streptosporangiales</taxon>
        <taxon>Thermomonosporaceae</taxon>
        <taxon>Actinomadura</taxon>
    </lineage>
</organism>
<comment type="caution">
    <text evidence="4">The sequence shown here is derived from an EMBL/GenBank/DDBJ whole genome shotgun (WGS) entry which is preliminary data.</text>
</comment>
<reference evidence="5" key="1">
    <citation type="journal article" date="2019" name="Int. J. Syst. Evol. Microbiol.">
        <title>The Global Catalogue of Microorganisms (GCM) 10K type strain sequencing project: providing services to taxonomists for standard genome sequencing and annotation.</title>
        <authorList>
            <consortium name="The Broad Institute Genomics Platform"/>
            <consortium name="The Broad Institute Genome Sequencing Center for Infectious Disease"/>
            <person name="Wu L."/>
            <person name="Ma J."/>
        </authorList>
    </citation>
    <scope>NUCLEOTIDE SEQUENCE [LARGE SCALE GENOMIC DNA]</scope>
    <source>
        <strain evidence="5">KCTC 42087</strain>
    </source>
</reference>
<dbReference type="PANTHER" id="PTHR10584:SF167">
    <property type="entry name" value="PFKB DOMAIN PROTEIN"/>
    <property type="match status" value="1"/>
</dbReference>
<keyword evidence="5" id="KW-1185">Reference proteome</keyword>
<feature type="domain" description="Carbohydrate kinase PfkB" evidence="3">
    <location>
        <begin position="8"/>
        <end position="296"/>
    </location>
</feature>
<dbReference type="Pfam" id="PF00294">
    <property type="entry name" value="PfkB"/>
    <property type="match status" value="1"/>
</dbReference>
<dbReference type="Gene3D" id="3.40.1190.20">
    <property type="match status" value="1"/>
</dbReference>
<sequence length="307" mass="30712">MVAGPMTVLVVGDVVDDIVVRPLTPDAADSDTPSTISACPGGSAANQAAWLGALGTPVRFAGRAGAANAEEHAAALAACGVDARLAADPGAPTGRIVVLARGGRRDMYTDRGANLNLVPADLPDALLDGVGLLHVSGYSLFHPGVAAAVGDLMRRARERGVDTSVDPASAAFLARTGAAAFRSWARGARLVFPNLDEGRLLTGEHAPAAVADALVADHPVVALKLGAGGALVAARDGTRLRLPSVPAEVVDPTGAGDAFCAGFLAAWADGRPLDDCARSALGTAARAVASVGARPPATATEYGSRPA</sequence>
<dbReference type="InterPro" id="IPR011611">
    <property type="entry name" value="PfkB_dom"/>
</dbReference>
<dbReference type="GO" id="GO:0016301">
    <property type="term" value="F:kinase activity"/>
    <property type="evidence" value="ECO:0007669"/>
    <property type="project" value="UniProtKB-KW"/>
</dbReference>
<dbReference type="PROSITE" id="PS00583">
    <property type="entry name" value="PFKB_KINASES_1"/>
    <property type="match status" value="1"/>
</dbReference>
<dbReference type="InterPro" id="IPR029056">
    <property type="entry name" value="Ribokinase-like"/>
</dbReference>
<proteinExistence type="predicted"/>
<evidence type="ECO:0000256" key="2">
    <source>
        <dbReference type="ARBA" id="ARBA00022777"/>
    </source>
</evidence>
<evidence type="ECO:0000313" key="4">
    <source>
        <dbReference type="EMBL" id="MFC5745230.1"/>
    </source>
</evidence>
<dbReference type="EMBL" id="JBHSON010000006">
    <property type="protein sequence ID" value="MFC5745230.1"/>
    <property type="molecule type" value="Genomic_DNA"/>
</dbReference>
<keyword evidence="2 4" id="KW-0418">Kinase</keyword>
<dbReference type="SUPFAM" id="SSF53613">
    <property type="entry name" value="Ribokinase-like"/>
    <property type="match status" value="1"/>
</dbReference>
<dbReference type="PROSITE" id="PS00584">
    <property type="entry name" value="PFKB_KINASES_2"/>
    <property type="match status" value="1"/>
</dbReference>
<name>A0ABW0ZW99_9ACTN</name>
<keyword evidence="1 4" id="KW-0808">Transferase</keyword>
<dbReference type="EC" id="2.7.1.-" evidence="4"/>
<dbReference type="InterPro" id="IPR002173">
    <property type="entry name" value="Carboh/pur_kinase_PfkB_CS"/>
</dbReference>
<evidence type="ECO:0000259" key="3">
    <source>
        <dbReference type="Pfam" id="PF00294"/>
    </source>
</evidence>
<evidence type="ECO:0000313" key="5">
    <source>
        <dbReference type="Proteomes" id="UP001596074"/>
    </source>
</evidence>
<dbReference type="PANTHER" id="PTHR10584">
    <property type="entry name" value="SUGAR KINASE"/>
    <property type="match status" value="1"/>
</dbReference>
<dbReference type="Proteomes" id="UP001596074">
    <property type="component" value="Unassembled WGS sequence"/>
</dbReference>
<protein>
    <submittedName>
        <fullName evidence="4">Carbohydrate kinase family protein</fullName>
        <ecNumber evidence="4">2.7.1.-</ecNumber>
    </submittedName>
</protein>